<evidence type="ECO:0000313" key="2">
    <source>
        <dbReference type="EMBL" id="KAI9165512.1"/>
    </source>
</evidence>
<proteinExistence type="predicted"/>
<keyword evidence="3" id="KW-1185">Reference proteome</keyword>
<sequence length="307" mass="35309">MKTRYDRSKDGKTVEEEGNQVVLWNIKEEISKVIERGAALRYIIKGFVYTDGQKEHWSLKEEITKIDKSVLDHNPVWLGELEEDWCPKPFRFCNAWLEDKQMMEGVVDVWRKCLGGRSWGGKLLLKTIAVKGYMRFRSKTRSLDGSQINLLENDLALVERKAEISGWSLGLRQDRLAILAKFWKQIKLDEKKWRQASRMIKVNTKRRSISVSVWEDLIPVSYSNILGWLGLDWEENDGVSSSRSEHGKEREVGKKATENPITNHSSSKRVSGDILKCREADGGWVNDGLVDLCLENVTKNNGELRNA</sequence>
<protein>
    <submittedName>
        <fullName evidence="2">Uncharacterized protein</fullName>
    </submittedName>
</protein>
<reference evidence="2" key="1">
    <citation type="journal article" date="2022" name="Plant J.">
        <title>Strategies of tolerance reflected in two North American maple genomes.</title>
        <authorList>
            <person name="McEvoy S.L."/>
            <person name="Sezen U.U."/>
            <person name="Trouern-Trend A."/>
            <person name="McMahon S.M."/>
            <person name="Schaberg P.G."/>
            <person name="Yang J."/>
            <person name="Wegrzyn J.L."/>
            <person name="Swenson N.G."/>
        </authorList>
    </citation>
    <scope>NUCLEOTIDE SEQUENCE</scope>
    <source>
        <strain evidence="2">91603</strain>
    </source>
</reference>
<feature type="compositionally biased region" description="Basic and acidic residues" evidence="1">
    <location>
        <begin position="243"/>
        <end position="257"/>
    </location>
</feature>
<reference evidence="2" key="2">
    <citation type="submission" date="2023-02" db="EMBL/GenBank/DDBJ databases">
        <authorList>
            <person name="Swenson N.G."/>
            <person name="Wegrzyn J.L."/>
            <person name="Mcevoy S.L."/>
        </authorList>
    </citation>
    <scope>NUCLEOTIDE SEQUENCE</scope>
    <source>
        <strain evidence="2">91603</strain>
        <tissue evidence="2">Leaf</tissue>
    </source>
</reference>
<comment type="caution">
    <text evidence="2">The sequence shown here is derived from an EMBL/GenBank/DDBJ whole genome shotgun (WGS) entry which is preliminary data.</text>
</comment>
<feature type="compositionally biased region" description="Polar residues" evidence="1">
    <location>
        <begin position="259"/>
        <end position="268"/>
    </location>
</feature>
<dbReference type="EMBL" id="JAJSOW010000105">
    <property type="protein sequence ID" value="KAI9165512.1"/>
    <property type="molecule type" value="Genomic_DNA"/>
</dbReference>
<evidence type="ECO:0000313" key="3">
    <source>
        <dbReference type="Proteomes" id="UP001064489"/>
    </source>
</evidence>
<dbReference type="Proteomes" id="UP001064489">
    <property type="component" value="Chromosome 10"/>
</dbReference>
<name>A0AAD5NLT1_ACENE</name>
<feature type="region of interest" description="Disordered" evidence="1">
    <location>
        <begin position="239"/>
        <end position="268"/>
    </location>
</feature>
<dbReference type="AlphaFoldDB" id="A0AAD5NLT1"/>
<evidence type="ECO:0000256" key="1">
    <source>
        <dbReference type="SAM" id="MobiDB-lite"/>
    </source>
</evidence>
<gene>
    <name evidence="2" type="ORF">LWI28_015444</name>
</gene>
<accession>A0AAD5NLT1</accession>
<organism evidence="2 3">
    <name type="scientific">Acer negundo</name>
    <name type="common">Box elder</name>
    <dbReference type="NCBI Taxonomy" id="4023"/>
    <lineage>
        <taxon>Eukaryota</taxon>
        <taxon>Viridiplantae</taxon>
        <taxon>Streptophyta</taxon>
        <taxon>Embryophyta</taxon>
        <taxon>Tracheophyta</taxon>
        <taxon>Spermatophyta</taxon>
        <taxon>Magnoliopsida</taxon>
        <taxon>eudicotyledons</taxon>
        <taxon>Gunneridae</taxon>
        <taxon>Pentapetalae</taxon>
        <taxon>rosids</taxon>
        <taxon>malvids</taxon>
        <taxon>Sapindales</taxon>
        <taxon>Sapindaceae</taxon>
        <taxon>Hippocastanoideae</taxon>
        <taxon>Acereae</taxon>
        <taxon>Acer</taxon>
    </lineage>
</organism>